<dbReference type="InterPro" id="IPR025161">
    <property type="entry name" value="IS402-like_dom"/>
</dbReference>
<evidence type="ECO:0000313" key="3">
    <source>
        <dbReference type="Proteomes" id="UP000058925"/>
    </source>
</evidence>
<accession>A0A654LZ25</accession>
<dbReference type="PANTHER" id="PTHR46637">
    <property type="entry name" value="TIS1421-TRANSPOSASE PROTEIN A"/>
    <property type="match status" value="1"/>
</dbReference>
<proteinExistence type="predicted"/>
<dbReference type="Pfam" id="PF13340">
    <property type="entry name" value="DUF4096"/>
    <property type="match status" value="1"/>
</dbReference>
<name>A0A654LZ25_9ARCH</name>
<dbReference type="PANTHER" id="PTHR46637:SF1">
    <property type="entry name" value="BLL5188 PROTEIN"/>
    <property type="match status" value="1"/>
</dbReference>
<keyword evidence="3" id="KW-1185">Reference proteome</keyword>
<evidence type="ECO:0000313" key="2">
    <source>
        <dbReference type="EMBL" id="ALI35521.1"/>
    </source>
</evidence>
<dbReference type="Proteomes" id="UP000058925">
    <property type="component" value="Chromosome"/>
</dbReference>
<dbReference type="KEGG" id="taa:NMY3_01317"/>
<protein>
    <recommendedName>
        <fullName evidence="1">Insertion element IS402-like domain-containing protein</fullName>
    </recommendedName>
</protein>
<feature type="domain" description="Insertion element IS402-like" evidence="1">
    <location>
        <begin position="17"/>
        <end position="72"/>
    </location>
</feature>
<dbReference type="EMBL" id="CP012850">
    <property type="protein sequence ID" value="ALI35521.1"/>
    <property type="molecule type" value="Genomic_DNA"/>
</dbReference>
<dbReference type="InterPro" id="IPR052909">
    <property type="entry name" value="Transposase_6_like"/>
</dbReference>
<sequence length="79" mass="9671">MNYGMRLKLFYREKPFKIIGKPIVPYRKVHDGILYVLRTGCQWKILTKEDGLTFTCHRRFKEWNRLDIFKRIGIRLLKI</sequence>
<evidence type="ECO:0000259" key="1">
    <source>
        <dbReference type="Pfam" id="PF13340"/>
    </source>
</evidence>
<organism evidence="2 3">
    <name type="scientific">Candidatus Nitrosocosmicus oleophilus</name>
    <dbReference type="NCBI Taxonomy" id="1353260"/>
    <lineage>
        <taxon>Archaea</taxon>
        <taxon>Nitrososphaerota</taxon>
        <taxon>Nitrososphaeria</taxon>
        <taxon>Nitrososphaerales</taxon>
        <taxon>Nitrososphaeraceae</taxon>
        <taxon>Candidatus Nitrosocosmicus</taxon>
    </lineage>
</organism>
<reference evidence="3" key="1">
    <citation type="submission" date="2015-10" db="EMBL/GenBank/DDBJ databases">
        <title>Niche specialization of a soil ammonia-oxidizing archaeon, Candidatus Nitrosocosmicus oleophilus.</title>
        <authorList>
            <person name="Jung M.-Y."/>
            <person name="Rhee S.-K."/>
        </authorList>
    </citation>
    <scope>NUCLEOTIDE SEQUENCE [LARGE SCALE GENOMIC DNA]</scope>
    <source>
        <strain evidence="3">MY3</strain>
    </source>
</reference>
<dbReference type="AlphaFoldDB" id="A0A654LZ25"/>
<gene>
    <name evidence="2" type="ORF">NMY3_01317</name>
</gene>